<dbReference type="PANTHER" id="PTHR21660">
    <property type="entry name" value="THIOESTERASE SUPERFAMILY MEMBER-RELATED"/>
    <property type="match status" value="1"/>
</dbReference>
<gene>
    <name evidence="4" type="ORF">RSO01_88480</name>
</gene>
<evidence type="ECO:0000259" key="3">
    <source>
        <dbReference type="Pfam" id="PF03061"/>
    </source>
</evidence>
<evidence type="ECO:0000313" key="5">
    <source>
        <dbReference type="Proteomes" id="UP000321058"/>
    </source>
</evidence>
<sequence>MLQDDPPDGFLRIDFDRDRPETTFNSHIGTLYAKRGAKGTRDEFVLGFRVHQHMCNPAGGLHGGMMMTVADLVGTMGGGTLVGLRKFLPTVSMTFDFVAPARVGDWVEGRAEVVRQTRSLLFTNIYLTVGDEKFLRASQIAKIPSGEGLSFGKARLDRSAAGAAAPSR</sequence>
<dbReference type="InterPro" id="IPR003736">
    <property type="entry name" value="PAAI_dom"/>
</dbReference>
<dbReference type="NCBIfam" id="TIGR00369">
    <property type="entry name" value="unchar_dom_1"/>
    <property type="match status" value="1"/>
</dbReference>
<protein>
    <recommendedName>
        <fullName evidence="3">Thioesterase domain-containing protein</fullName>
    </recommendedName>
</protein>
<dbReference type="OrthoDB" id="3477511at2"/>
<dbReference type="GO" id="GO:0047617">
    <property type="term" value="F:fatty acyl-CoA hydrolase activity"/>
    <property type="evidence" value="ECO:0007669"/>
    <property type="project" value="InterPro"/>
</dbReference>
<organism evidence="4 5">
    <name type="scientific">Reyranella soli</name>
    <dbReference type="NCBI Taxonomy" id="1230389"/>
    <lineage>
        <taxon>Bacteria</taxon>
        <taxon>Pseudomonadati</taxon>
        <taxon>Pseudomonadota</taxon>
        <taxon>Alphaproteobacteria</taxon>
        <taxon>Hyphomicrobiales</taxon>
        <taxon>Reyranellaceae</taxon>
        <taxon>Reyranella</taxon>
    </lineage>
</organism>
<dbReference type="CDD" id="cd03443">
    <property type="entry name" value="PaaI_thioesterase"/>
    <property type="match status" value="1"/>
</dbReference>
<proteinExistence type="inferred from homology"/>
<dbReference type="PANTHER" id="PTHR21660:SF1">
    <property type="entry name" value="ACYL-COENZYME A THIOESTERASE 13"/>
    <property type="match status" value="1"/>
</dbReference>
<dbReference type="SUPFAM" id="SSF54637">
    <property type="entry name" value="Thioesterase/thiol ester dehydrase-isomerase"/>
    <property type="match status" value="1"/>
</dbReference>
<keyword evidence="2" id="KW-0378">Hydrolase</keyword>
<feature type="domain" description="Thioesterase" evidence="3">
    <location>
        <begin position="59"/>
        <end position="128"/>
    </location>
</feature>
<comment type="caution">
    <text evidence="4">The sequence shown here is derived from an EMBL/GenBank/DDBJ whole genome shotgun (WGS) entry which is preliminary data.</text>
</comment>
<dbReference type="Proteomes" id="UP000321058">
    <property type="component" value="Unassembled WGS sequence"/>
</dbReference>
<evidence type="ECO:0000256" key="1">
    <source>
        <dbReference type="ARBA" id="ARBA00008324"/>
    </source>
</evidence>
<evidence type="ECO:0000313" key="4">
    <source>
        <dbReference type="EMBL" id="GEP61682.1"/>
    </source>
</evidence>
<dbReference type="InterPro" id="IPR006683">
    <property type="entry name" value="Thioestr_dom"/>
</dbReference>
<dbReference type="Pfam" id="PF03061">
    <property type="entry name" value="4HBT"/>
    <property type="match status" value="1"/>
</dbReference>
<evidence type="ECO:0000256" key="2">
    <source>
        <dbReference type="ARBA" id="ARBA00022801"/>
    </source>
</evidence>
<name>A0A512NRZ1_9HYPH</name>
<dbReference type="EMBL" id="BKAJ01000246">
    <property type="protein sequence ID" value="GEP61682.1"/>
    <property type="molecule type" value="Genomic_DNA"/>
</dbReference>
<dbReference type="InterPro" id="IPR039298">
    <property type="entry name" value="ACOT13"/>
</dbReference>
<dbReference type="Gene3D" id="3.10.129.10">
    <property type="entry name" value="Hotdog Thioesterase"/>
    <property type="match status" value="1"/>
</dbReference>
<reference evidence="4 5" key="1">
    <citation type="submission" date="2019-07" db="EMBL/GenBank/DDBJ databases">
        <title>Whole genome shotgun sequence of Reyranella soli NBRC 108950.</title>
        <authorList>
            <person name="Hosoyama A."/>
            <person name="Uohara A."/>
            <person name="Ohji S."/>
            <person name="Ichikawa N."/>
        </authorList>
    </citation>
    <scope>NUCLEOTIDE SEQUENCE [LARGE SCALE GENOMIC DNA]</scope>
    <source>
        <strain evidence="4 5">NBRC 108950</strain>
    </source>
</reference>
<keyword evidence="5" id="KW-1185">Reference proteome</keyword>
<comment type="similarity">
    <text evidence="1">Belongs to the thioesterase PaaI family.</text>
</comment>
<dbReference type="InterPro" id="IPR029069">
    <property type="entry name" value="HotDog_dom_sf"/>
</dbReference>
<dbReference type="AlphaFoldDB" id="A0A512NRZ1"/>
<accession>A0A512NRZ1</accession>
<dbReference type="RefSeq" id="WP_147156962.1">
    <property type="nucleotide sequence ID" value="NZ_BKAJ01000246.1"/>
</dbReference>